<evidence type="ECO:0000256" key="4">
    <source>
        <dbReference type="ARBA" id="ARBA00022597"/>
    </source>
</evidence>
<dbReference type="PANTHER" id="PTHR23500:SF574">
    <property type="entry name" value="SUGAR TRANSPORT PROTEIN 1"/>
    <property type="match status" value="1"/>
</dbReference>
<evidence type="ECO:0000256" key="2">
    <source>
        <dbReference type="ARBA" id="ARBA00010992"/>
    </source>
</evidence>
<feature type="domain" description="Major facilitator superfamily (MFS) profile" evidence="11">
    <location>
        <begin position="8"/>
        <end position="460"/>
    </location>
</feature>
<keyword evidence="5 10" id="KW-0812">Transmembrane</keyword>
<name>A0ABR2LHD3_9ASPA</name>
<protein>
    <submittedName>
        <fullName evidence="12">Sugar transport protein 4</fullName>
    </submittedName>
</protein>
<keyword evidence="8 10" id="KW-0472">Membrane</keyword>
<keyword evidence="3 9" id="KW-0813">Transport</keyword>
<dbReference type="InterPro" id="IPR005828">
    <property type="entry name" value="MFS_sugar_transport-like"/>
</dbReference>
<dbReference type="Pfam" id="PF00083">
    <property type="entry name" value="Sugar_tr"/>
    <property type="match status" value="1"/>
</dbReference>
<feature type="transmembrane region" description="Helical" evidence="10">
    <location>
        <begin position="368"/>
        <end position="388"/>
    </location>
</feature>
<evidence type="ECO:0000256" key="1">
    <source>
        <dbReference type="ARBA" id="ARBA00004141"/>
    </source>
</evidence>
<organism evidence="12 13">
    <name type="scientific">Platanthera guangdongensis</name>
    <dbReference type="NCBI Taxonomy" id="2320717"/>
    <lineage>
        <taxon>Eukaryota</taxon>
        <taxon>Viridiplantae</taxon>
        <taxon>Streptophyta</taxon>
        <taxon>Embryophyta</taxon>
        <taxon>Tracheophyta</taxon>
        <taxon>Spermatophyta</taxon>
        <taxon>Magnoliopsida</taxon>
        <taxon>Liliopsida</taxon>
        <taxon>Asparagales</taxon>
        <taxon>Orchidaceae</taxon>
        <taxon>Orchidoideae</taxon>
        <taxon>Orchideae</taxon>
        <taxon>Orchidinae</taxon>
        <taxon>Platanthera</taxon>
    </lineage>
</organism>
<feature type="transmembrane region" description="Helical" evidence="10">
    <location>
        <begin position="181"/>
        <end position="204"/>
    </location>
</feature>
<keyword evidence="4 12" id="KW-0762">Sugar transport</keyword>
<dbReference type="InterPro" id="IPR003663">
    <property type="entry name" value="Sugar/inositol_transpt"/>
</dbReference>
<dbReference type="PANTHER" id="PTHR23500">
    <property type="entry name" value="SOLUTE CARRIER FAMILY 2, FACILITATED GLUCOSE TRANSPORTER"/>
    <property type="match status" value="1"/>
</dbReference>
<keyword evidence="7 10" id="KW-1133">Transmembrane helix</keyword>
<evidence type="ECO:0000256" key="3">
    <source>
        <dbReference type="ARBA" id="ARBA00022448"/>
    </source>
</evidence>
<dbReference type="CDD" id="cd17361">
    <property type="entry name" value="MFS_STP"/>
    <property type="match status" value="1"/>
</dbReference>
<dbReference type="PROSITE" id="PS50850">
    <property type="entry name" value="MFS"/>
    <property type="match status" value="1"/>
</dbReference>
<dbReference type="NCBIfam" id="TIGR00879">
    <property type="entry name" value="SP"/>
    <property type="match status" value="1"/>
</dbReference>
<dbReference type="PROSITE" id="PS00216">
    <property type="entry name" value="SUGAR_TRANSPORT_1"/>
    <property type="match status" value="1"/>
</dbReference>
<dbReference type="InterPro" id="IPR044778">
    <property type="entry name" value="MFS_STP/MST-like_plant"/>
</dbReference>
<feature type="transmembrane region" description="Helical" evidence="10">
    <location>
        <begin position="408"/>
        <end position="430"/>
    </location>
</feature>
<evidence type="ECO:0000256" key="5">
    <source>
        <dbReference type="ARBA" id="ARBA00022692"/>
    </source>
</evidence>
<proteinExistence type="inferred from homology"/>
<feature type="transmembrane region" description="Helical" evidence="10">
    <location>
        <begin position="152"/>
        <end position="175"/>
    </location>
</feature>
<dbReference type="PROSITE" id="PS00217">
    <property type="entry name" value="SUGAR_TRANSPORT_2"/>
    <property type="match status" value="1"/>
</dbReference>
<dbReference type="InterPro" id="IPR005829">
    <property type="entry name" value="Sugar_transporter_CS"/>
</dbReference>
<feature type="transmembrane region" description="Helical" evidence="10">
    <location>
        <begin position="437"/>
        <end position="456"/>
    </location>
</feature>
<dbReference type="SUPFAM" id="SSF103473">
    <property type="entry name" value="MFS general substrate transporter"/>
    <property type="match status" value="1"/>
</dbReference>
<evidence type="ECO:0000313" key="13">
    <source>
        <dbReference type="Proteomes" id="UP001412067"/>
    </source>
</evidence>
<keyword evidence="6" id="KW-0769">Symport</keyword>
<dbReference type="InterPro" id="IPR020846">
    <property type="entry name" value="MFS_dom"/>
</dbReference>
<gene>
    <name evidence="12" type="primary">STP4</name>
    <name evidence="12" type="ORF">KSP40_PGU013725</name>
</gene>
<comment type="similarity">
    <text evidence="2 9">Belongs to the major facilitator superfamily. Sugar transporter (TC 2.A.1.1) family.</text>
</comment>
<evidence type="ECO:0000313" key="12">
    <source>
        <dbReference type="EMBL" id="KAK8941544.1"/>
    </source>
</evidence>
<dbReference type="Gene3D" id="1.20.1250.20">
    <property type="entry name" value="MFS general substrate transporter like domains"/>
    <property type="match status" value="1"/>
</dbReference>
<keyword evidence="13" id="KW-1185">Reference proteome</keyword>
<dbReference type="Proteomes" id="UP001412067">
    <property type="component" value="Unassembled WGS sequence"/>
</dbReference>
<evidence type="ECO:0000256" key="10">
    <source>
        <dbReference type="SAM" id="Phobius"/>
    </source>
</evidence>
<dbReference type="EMBL" id="JBBWWR010000019">
    <property type="protein sequence ID" value="KAK8941544.1"/>
    <property type="molecule type" value="Genomic_DNA"/>
</dbReference>
<dbReference type="PRINTS" id="PR00171">
    <property type="entry name" value="SUGRTRNSPORT"/>
</dbReference>
<dbReference type="InterPro" id="IPR045262">
    <property type="entry name" value="STP/PLT_plant"/>
</dbReference>
<feature type="transmembrane region" description="Helical" evidence="10">
    <location>
        <begin position="63"/>
        <end position="81"/>
    </location>
</feature>
<feature type="transmembrane region" description="Helical" evidence="10">
    <location>
        <begin position="93"/>
        <end position="112"/>
    </location>
</feature>
<feature type="transmembrane region" description="Helical" evidence="10">
    <location>
        <begin position="118"/>
        <end position="140"/>
    </location>
</feature>
<evidence type="ECO:0000256" key="8">
    <source>
        <dbReference type="ARBA" id="ARBA00023136"/>
    </source>
</evidence>
<sequence length="506" mass="55984">MTTFVFLTCLVAATGGLIFGYDIGISGGVTSMDGFLLKFFPSVYQQQKDVVDTNEYCKFNSDMLTLFTSSLYLAAMVSSFFASTITRVFGRKWSMFSGGITFLAGAALSGVAESLQMLISGRILLGIGVGFANQSVPLYLSEMAPARLRGMLNIGFQLMITIGILVANIINYWTAQIEGDWGWRLSLVLAGVPGAIIAASSLVLPDTPSSLIERGREEEAKAMLRKVRGTDEVEEEFQDLVIASIDSKTMKRRWMNILQPRYWPQLTVAVVIPFFQQVTGINAIMFYAPVLFKILGFGKQAALMSSVITGIVNMAANTVSIVSVDKVGRRALFLEGGLQMFISHIVVGLLIGIKFGMIGAETELSRGYATLVVFFICLYVSAFAWSWGPLGWLVPSEIFPLEIRSSGLSITVSVNMFCTFVVAQVFMNMLCHMKFSIFFFFAAWVLLMTTFIALFLPETKNVPIEEMVFVWKNHWFWGEFIPDEALHVQNRTPARASPYLSIHASP</sequence>
<dbReference type="InterPro" id="IPR036259">
    <property type="entry name" value="MFS_trans_sf"/>
</dbReference>
<evidence type="ECO:0000256" key="7">
    <source>
        <dbReference type="ARBA" id="ARBA00022989"/>
    </source>
</evidence>
<feature type="transmembrane region" description="Helical" evidence="10">
    <location>
        <begin position="336"/>
        <end position="356"/>
    </location>
</feature>
<evidence type="ECO:0000256" key="9">
    <source>
        <dbReference type="RuleBase" id="RU003346"/>
    </source>
</evidence>
<evidence type="ECO:0000256" key="6">
    <source>
        <dbReference type="ARBA" id="ARBA00022847"/>
    </source>
</evidence>
<reference evidence="12 13" key="1">
    <citation type="journal article" date="2022" name="Nat. Plants">
        <title>Genomes of leafy and leafless Platanthera orchids illuminate the evolution of mycoheterotrophy.</title>
        <authorList>
            <person name="Li M.H."/>
            <person name="Liu K.W."/>
            <person name="Li Z."/>
            <person name="Lu H.C."/>
            <person name="Ye Q.L."/>
            <person name="Zhang D."/>
            <person name="Wang J.Y."/>
            <person name="Li Y.F."/>
            <person name="Zhong Z.M."/>
            <person name="Liu X."/>
            <person name="Yu X."/>
            <person name="Liu D.K."/>
            <person name="Tu X.D."/>
            <person name="Liu B."/>
            <person name="Hao Y."/>
            <person name="Liao X.Y."/>
            <person name="Jiang Y.T."/>
            <person name="Sun W.H."/>
            <person name="Chen J."/>
            <person name="Chen Y.Q."/>
            <person name="Ai Y."/>
            <person name="Zhai J.W."/>
            <person name="Wu S.S."/>
            <person name="Zhou Z."/>
            <person name="Hsiao Y.Y."/>
            <person name="Wu W.L."/>
            <person name="Chen Y.Y."/>
            <person name="Lin Y.F."/>
            <person name="Hsu J.L."/>
            <person name="Li C.Y."/>
            <person name="Wang Z.W."/>
            <person name="Zhao X."/>
            <person name="Zhong W.Y."/>
            <person name="Ma X.K."/>
            <person name="Ma L."/>
            <person name="Huang J."/>
            <person name="Chen G.Z."/>
            <person name="Huang M.Z."/>
            <person name="Huang L."/>
            <person name="Peng D.H."/>
            <person name="Luo Y.B."/>
            <person name="Zou S.Q."/>
            <person name="Chen S.P."/>
            <person name="Lan S."/>
            <person name="Tsai W.C."/>
            <person name="Van de Peer Y."/>
            <person name="Liu Z.J."/>
        </authorList>
    </citation>
    <scope>NUCLEOTIDE SEQUENCE [LARGE SCALE GENOMIC DNA]</scope>
    <source>
        <strain evidence="12">Lor288</strain>
    </source>
</reference>
<accession>A0ABR2LHD3</accession>
<evidence type="ECO:0000259" key="11">
    <source>
        <dbReference type="PROSITE" id="PS50850"/>
    </source>
</evidence>
<feature type="transmembrane region" description="Helical" evidence="10">
    <location>
        <begin position="301"/>
        <end position="324"/>
    </location>
</feature>
<comment type="subcellular location">
    <subcellularLocation>
        <location evidence="1">Membrane</location>
        <topology evidence="1">Multi-pass membrane protein</topology>
    </subcellularLocation>
</comment>
<comment type="caution">
    <text evidence="12">The sequence shown here is derived from an EMBL/GenBank/DDBJ whole genome shotgun (WGS) entry which is preliminary data.</text>
</comment>